<organism evidence="5 6">
    <name type="scientific">Thomasclavelia cocleata</name>
    <dbReference type="NCBI Taxonomy" id="69824"/>
    <lineage>
        <taxon>Bacteria</taxon>
        <taxon>Bacillati</taxon>
        <taxon>Bacillota</taxon>
        <taxon>Erysipelotrichia</taxon>
        <taxon>Erysipelotrichales</taxon>
        <taxon>Coprobacillaceae</taxon>
        <taxon>Thomasclavelia</taxon>
    </lineage>
</organism>
<dbReference type="PROSITE" id="PS50110">
    <property type="entry name" value="RESPONSE_REGULATORY"/>
    <property type="match status" value="1"/>
</dbReference>
<dbReference type="InterPro" id="IPR007492">
    <property type="entry name" value="LytTR_DNA-bd_dom"/>
</dbReference>
<dbReference type="GO" id="GO:0000156">
    <property type="term" value="F:phosphorelay response regulator activity"/>
    <property type="evidence" value="ECO:0007669"/>
    <property type="project" value="InterPro"/>
</dbReference>
<dbReference type="PANTHER" id="PTHR37299">
    <property type="entry name" value="TRANSCRIPTIONAL REGULATOR-RELATED"/>
    <property type="match status" value="1"/>
</dbReference>
<keyword evidence="6" id="KW-1185">Reference proteome</keyword>
<feature type="domain" description="Response regulatory" evidence="2">
    <location>
        <begin position="3"/>
        <end position="115"/>
    </location>
</feature>
<dbReference type="SMART" id="SM00850">
    <property type="entry name" value="LytTR"/>
    <property type="match status" value="1"/>
</dbReference>
<dbReference type="Proteomes" id="UP000490821">
    <property type="component" value="Unassembled WGS sequence"/>
</dbReference>
<dbReference type="Gene3D" id="3.40.50.2300">
    <property type="match status" value="1"/>
</dbReference>
<reference evidence="6" key="1">
    <citation type="submission" date="2016-10" db="EMBL/GenBank/DDBJ databases">
        <authorList>
            <person name="Varghese N."/>
            <person name="Submissions S."/>
        </authorList>
    </citation>
    <scope>NUCLEOTIDE SEQUENCE [LARGE SCALE GENOMIC DNA]</scope>
    <source>
        <strain evidence="6">DSM 1551</strain>
    </source>
</reference>
<dbReference type="SUPFAM" id="SSF52172">
    <property type="entry name" value="CheY-like"/>
    <property type="match status" value="1"/>
</dbReference>
<dbReference type="GO" id="GO:0003677">
    <property type="term" value="F:DNA binding"/>
    <property type="evidence" value="ECO:0007669"/>
    <property type="project" value="UniProtKB-KW"/>
</dbReference>
<dbReference type="InterPro" id="IPR001789">
    <property type="entry name" value="Sig_transdc_resp-reg_receiver"/>
</dbReference>
<gene>
    <name evidence="4" type="primary">natR_3</name>
    <name evidence="4" type="ORF">IMSAGC017_02288</name>
    <name evidence="5" type="ORF">SAMN04489758_10448</name>
</gene>
<dbReference type="SMART" id="SM00448">
    <property type="entry name" value="REC"/>
    <property type="match status" value="1"/>
</dbReference>
<name>A0A1I0CXN1_9FIRM</name>
<accession>A0A1I0CXN1</accession>
<reference evidence="5" key="2">
    <citation type="submission" date="2016-10" db="EMBL/GenBank/DDBJ databases">
        <authorList>
            <person name="de Groot N.N."/>
        </authorList>
    </citation>
    <scope>NUCLEOTIDE SEQUENCE [LARGE SCALE GENOMIC DNA]</scope>
    <source>
        <strain evidence="5">DSM 1551</strain>
    </source>
</reference>
<dbReference type="RefSeq" id="WP_092352417.1">
    <property type="nucleotide sequence ID" value="NZ_BLMI01000280.1"/>
</dbReference>
<dbReference type="Gene3D" id="2.40.50.1020">
    <property type="entry name" value="LytTr DNA-binding domain"/>
    <property type="match status" value="1"/>
</dbReference>
<dbReference type="Pfam" id="PF04397">
    <property type="entry name" value="LytTR"/>
    <property type="match status" value="1"/>
</dbReference>
<dbReference type="OrthoDB" id="1646880at2"/>
<protein>
    <submittedName>
        <fullName evidence="5">DNA-binding response regulator, LytR/AlgR family</fullName>
    </submittedName>
    <submittedName>
        <fullName evidence="4">Transcriptional regulatory protein NatR</fullName>
    </submittedName>
</protein>
<keyword evidence="5" id="KW-0238">DNA-binding</keyword>
<evidence type="ECO:0000313" key="5">
    <source>
        <dbReference type="EMBL" id="SET24352.1"/>
    </source>
</evidence>
<dbReference type="PANTHER" id="PTHR37299:SF1">
    <property type="entry name" value="STAGE 0 SPORULATION PROTEIN A HOMOLOG"/>
    <property type="match status" value="1"/>
</dbReference>
<sequence>MYNITIIDDNQQDLNYIFSLINNYCQINKHEVKIQCCNDPLQIKDLINQDLIFLDIDMPSINGIQFATTLSNNTIVIFITNMEHLVFDSFKVHPFDFIRKSQMNKELSYTLKAVFNLIDEKNKYLILKIKQGKVKIKINDILFCETTDHITTIYTINELFQVRKSLKEIMMMIQSNKFFHINKSYYVNLEYVKVYDRKKIIMYNDKIISIGKNKYHLFLQRYLS</sequence>
<evidence type="ECO:0000256" key="1">
    <source>
        <dbReference type="PROSITE-ProRule" id="PRU00169"/>
    </source>
</evidence>
<evidence type="ECO:0000313" key="7">
    <source>
        <dbReference type="Proteomes" id="UP000490821"/>
    </source>
</evidence>
<evidence type="ECO:0000259" key="2">
    <source>
        <dbReference type="PROSITE" id="PS50110"/>
    </source>
</evidence>
<dbReference type="EMBL" id="FOIN01000004">
    <property type="protein sequence ID" value="SET24352.1"/>
    <property type="molecule type" value="Genomic_DNA"/>
</dbReference>
<dbReference type="EMBL" id="BLMI01000280">
    <property type="protein sequence ID" value="GFI42241.1"/>
    <property type="molecule type" value="Genomic_DNA"/>
</dbReference>
<evidence type="ECO:0000259" key="3">
    <source>
        <dbReference type="PROSITE" id="PS50930"/>
    </source>
</evidence>
<dbReference type="Pfam" id="PF00072">
    <property type="entry name" value="Response_reg"/>
    <property type="match status" value="1"/>
</dbReference>
<keyword evidence="1" id="KW-0597">Phosphoprotein</keyword>
<feature type="domain" description="HTH LytTR-type" evidence="3">
    <location>
        <begin position="125"/>
        <end position="199"/>
    </location>
</feature>
<evidence type="ECO:0000313" key="6">
    <source>
        <dbReference type="Proteomes" id="UP000198558"/>
    </source>
</evidence>
<dbReference type="CDD" id="cd00156">
    <property type="entry name" value="REC"/>
    <property type="match status" value="1"/>
</dbReference>
<dbReference type="AlphaFoldDB" id="A0A1I0CXN1"/>
<dbReference type="GeneID" id="78287667"/>
<evidence type="ECO:0000313" key="4">
    <source>
        <dbReference type="EMBL" id="GFI42241.1"/>
    </source>
</evidence>
<proteinExistence type="predicted"/>
<dbReference type="InterPro" id="IPR011006">
    <property type="entry name" value="CheY-like_superfamily"/>
</dbReference>
<reference evidence="4 7" key="3">
    <citation type="journal article" date="2020" name="Microbiome">
        <title>Single-cell genomics of uncultured bacteria reveals dietary fiber responders in the mouse gut microbiota.</title>
        <authorList>
            <person name="Chijiiwa R."/>
            <person name="Hosokawa M."/>
            <person name="Kogawa M."/>
            <person name="Nishikawa Y."/>
            <person name="Ide K."/>
            <person name="Sakanashi C."/>
            <person name="Takahashi K."/>
            <person name="Takeyama H."/>
        </authorList>
    </citation>
    <scope>NUCLEOTIDE SEQUENCE [LARGE SCALE GENOMIC DNA]</scope>
    <source>
        <strain evidence="4">IMSAGC_017</strain>
    </source>
</reference>
<dbReference type="InterPro" id="IPR046947">
    <property type="entry name" value="LytR-like"/>
</dbReference>
<dbReference type="PROSITE" id="PS50930">
    <property type="entry name" value="HTH_LYTTR"/>
    <property type="match status" value="1"/>
</dbReference>
<feature type="modified residue" description="4-aspartylphosphate" evidence="1">
    <location>
        <position position="55"/>
    </location>
</feature>
<dbReference type="Proteomes" id="UP000198558">
    <property type="component" value="Unassembled WGS sequence"/>
</dbReference>